<proteinExistence type="predicted"/>
<comment type="caution">
    <text evidence="3">The sequence shown here is derived from an EMBL/GenBank/DDBJ whole genome shotgun (WGS) entry which is preliminary data.</text>
</comment>
<keyword evidence="4" id="KW-1185">Reference proteome</keyword>
<dbReference type="OrthoDB" id="2040437at2"/>
<feature type="transmembrane region" description="Helical" evidence="2">
    <location>
        <begin position="98"/>
        <end position="121"/>
    </location>
</feature>
<keyword evidence="2" id="KW-0472">Membrane</keyword>
<evidence type="ECO:0000313" key="4">
    <source>
        <dbReference type="Proteomes" id="UP000245288"/>
    </source>
</evidence>
<accession>A0A2V1JSP5</accession>
<evidence type="ECO:0000313" key="3">
    <source>
        <dbReference type="EMBL" id="PWE86403.1"/>
    </source>
</evidence>
<protein>
    <submittedName>
        <fullName evidence="3">Uncharacterized protein</fullName>
    </submittedName>
</protein>
<feature type="compositionally biased region" description="Polar residues" evidence="1">
    <location>
        <begin position="65"/>
        <end position="87"/>
    </location>
</feature>
<reference evidence="3 4" key="1">
    <citation type="submission" date="2014-09" db="EMBL/GenBank/DDBJ databases">
        <title>Butyrate-producing bacteria isolated from human gut.</title>
        <authorList>
            <person name="Zhang Q."/>
            <person name="Zhao L."/>
        </authorList>
    </citation>
    <scope>NUCLEOTIDE SEQUENCE [LARGE SCALE GENOMIC DNA]</scope>
    <source>
        <strain evidence="3 4">21</strain>
    </source>
</reference>
<dbReference type="Proteomes" id="UP000245288">
    <property type="component" value="Unassembled WGS sequence"/>
</dbReference>
<feature type="region of interest" description="Disordered" evidence="1">
    <location>
        <begin position="56"/>
        <end position="90"/>
    </location>
</feature>
<sequence>MLIKCSKCGKMYDYEKYSGICPKCARYNRPDSREDMEQDLHERYDTYKDPRQHDWYRAGTEDAGRNTNRTSNQKSSYSYQNENNSKWTGEKKKRKTPVAAIVIIIVVAIVIAAGSSIFSIVRNEIRDQITDGWDTDYDNWAQEEEQIEPEYQNRIYVEYAWSDYVGPNMSDINWDDYYVNVSTTERAELEQLTAPEGYVYYIVSLVIKNNLSDTYNLSNVSEEDVSVWSEDEDREQETYYKVDKVFEISYPETESGDSNYVDILIAVPKDVEQLYGSCMLNGNAEGFDFYLYPDDDESM</sequence>
<name>A0A2V1JSP5_EUBRA</name>
<keyword evidence="2" id="KW-0812">Transmembrane</keyword>
<gene>
    <name evidence="3" type="ORF">LG34_10150</name>
</gene>
<dbReference type="EMBL" id="JRFU01000109">
    <property type="protein sequence ID" value="PWE86403.1"/>
    <property type="molecule type" value="Genomic_DNA"/>
</dbReference>
<evidence type="ECO:0000256" key="1">
    <source>
        <dbReference type="SAM" id="MobiDB-lite"/>
    </source>
</evidence>
<organism evidence="3 4">
    <name type="scientific">Eubacterium ramulus</name>
    <dbReference type="NCBI Taxonomy" id="39490"/>
    <lineage>
        <taxon>Bacteria</taxon>
        <taxon>Bacillati</taxon>
        <taxon>Bacillota</taxon>
        <taxon>Clostridia</taxon>
        <taxon>Eubacteriales</taxon>
        <taxon>Eubacteriaceae</taxon>
        <taxon>Eubacterium</taxon>
    </lineage>
</organism>
<keyword evidence="2" id="KW-1133">Transmembrane helix</keyword>
<evidence type="ECO:0000256" key="2">
    <source>
        <dbReference type="SAM" id="Phobius"/>
    </source>
</evidence>
<dbReference type="RefSeq" id="WP_109215905.1">
    <property type="nucleotide sequence ID" value="NZ_CAJLEE010000002.1"/>
</dbReference>
<dbReference type="AlphaFoldDB" id="A0A2V1JSP5"/>